<proteinExistence type="predicted"/>
<reference evidence="3 4" key="1">
    <citation type="submission" date="2018-08" db="EMBL/GenBank/DDBJ databases">
        <title>Aphanomyces genome sequencing and annotation.</title>
        <authorList>
            <person name="Minardi D."/>
            <person name="Oidtmann B."/>
            <person name="Van Der Giezen M."/>
            <person name="Studholme D.J."/>
        </authorList>
    </citation>
    <scope>NUCLEOTIDE SEQUENCE [LARGE SCALE GENOMIC DNA]</scope>
    <source>
        <strain evidence="3 4">NJM0002</strain>
    </source>
</reference>
<organism evidence="3 4">
    <name type="scientific">Aphanomyces invadans</name>
    <dbReference type="NCBI Taxonomy" id="157072"/>
    <lineage>
        <taxon>Eukaryota</taxon>
        <taxon>Sar</taxon>
        <taxon>Stramenopiles</taxon>
        <taxon>Oomycota</taxon>
        <taxon>Saprolegniomycetes</taxon>
        <taxon>Saprolegniales</taxon>
        <taxon>Verrucalvaceae</taxon>
        <taxon>Aphanomyces</taxon>
    </lineage>
</organism>
<dbReference type="EMBL" id="QUSY01000689">
    <property type="protein sequence ID" value="RHY27868.1"/>
    <property type="molecule type" value="Genomic_DNA"/>
</dbReference>
<name>A0A3R6VV04_9STRA</name>
<accession>A0A3R6VV04</accession>
<keyword evidence="1" id="KW-0175">Coiled coil</keyword>
<feature type="coiled-coil region" evidence="1">
    <location>
        <begin position="391"/>
        <end position="425"/>
    </location>
</feature>
<sequence>MEVMVSTSPLRKSRIFVLEHVVLSHKVALTDKQLRIIVQRDNKRIQSDASGWRNERADFQQVVGLQSTLTRLAPNGSSKTSQPAYESKHGQQQLDSASEYAEDLAQENETLVKKVAELEKQNLRLEEAVIAANATIDLMRRELDELRLREAGETTRGLQLKAWNLALVQEFEILRLQQHQIAAGAPVTLVNDDLLRRIECLTKEAYETPDSLYSDLDEPVTEPDLSDLDDDASSSDEDSNFNFDPAAPSDVEDSQVVESAVTKTTNALIEDLRQLLARNQRLVQDTQLLIYAASDTPVLPAAAPSVMPDLSANIDIHSQRKHTQELETQNRFLQAMTKQQLKERATFDVLQRERAEVAQMAAEEARMWQVRHDELFRTVVVVPPPPENLALKYKNTTLESYQEKYEECEKQRKRLEVRLMAQTNIGDVPRQRAMTIRSNGGDDGEDSDVFQLTVQRAAALDMQLNVLKELSRTQAMRIATMNDEHVKMRLDFAHHVDVMKTRVVQLEAAAARQPAAIA</sequence>
<keyword evidence="4" id="KW-1185">Reference proteome</keyword>
<feature type="coiled-coil region" evidence="1">
    <location>
        <begin position="94"/>
        <end position="149"/>
    </location>
</feature>
<feature type="compositionally biased region" description="Acidic residues" evidence="2">
    <location>
        <begin position="215"/>
        <end position="239"/>
    </location>
</feature>
<evidence type="ECO:0000256" key="1">
    <source>
        <dbReference type="SAM" id="Coils"/>
    </source>
</evidence>
<evidence type="ECO:0000256" key="2">
    <source>
        <dbReference type="SAM" id="MobiDB-lite"/>
    </source>
</evidence>
<evidence type="ECO:0000313" key="3">
    <source>
        <dbReference type="EMBL" id="RHY27868.1"/>
    </source>
</evidence>
<dbReference type="VEuPathDB" id="FungiDB:H310_12969"/>
<gene>
    <name evidence="3" type="ORF">DYB32_006472</name>
</gene>
<dbReference type="AlphaFoldDB" id="A0A3R6VV04"/>
<protein>
    <submittedName>
        <fullName evidence="3">Uncharacterized protein</fullName>
    </submittedName>
</protein>
<evidence type="ECO:0000313" key="4">
    <source>
        <dbReference type="Proteomes" id="UP000285060"/>
    </source>
</evidence>
<comment type="caution">
    <text evidence="3">The sequence shown here is derived from an EMBL/GenBank/DDBJ whole genome shotgun (WGS) entry which is preliminary data.</text>
</comment>
<dbReference type="Proteomes" id="UP000285060">
    <property type="component" value="Unassembled WGS sequence"/>
</dbReference>
<feature type="region of interest" description="Disordered" evidence="2">
    <location>
        <begin position="211"/>
        <end position="253"/>
    </location>
</feature>